<keyword evidence="6" id="KW-0238">DNA-binding</keyword>
<keyword evidence="9" id="KW-0539">Nucleus</keyword>
<dbReference type="SMART" id="SM00399">
    <property type="entry name" value="ZnF_C4"/>
    <property type="match status" value="1"/>
</dbReference>
<dbReference type="Pfam" id="PF00105">
    <property type="entry name" value="zf-C4"/>
    <property type="match status" value="1"/>
</dbReference>
<reference evidence="12" key="1">
    <citation type="submission" date="2017-02" db="UniProtKB">
        <authorList>
            <consortium name="WormBaseParasite"/>
        </authorList>
    </citation>
    <scope>IDENTIFICATION</scope>
</reference>
<name>A0A0M3I0U5_ASCLU</name>
<dbReference type="SUPFAM" id="SSF57716">
    <property type="entry name" value="Glucocorticoid receptor-like (DNA-binding domain)"/>
    <property type="match status" value="1"/>
</dbReference>
<keyword evidence="2" id="KW-0479">Metal-binding</keyword>
<evidence type="ECO:0000256" key="7">
    <source>
        <dbReference type="ARBA" id="ARBA00023163"/>
    </source>
</evidence>
<evidence type="ECO:0000313" key="11">
    <source>
        <dbReference type="Proteomes" id="UP000036681"/>
    </source>
</evidence>
<evidence type="ECO:0000256" key="6">
    <source>
        <dbReference type="ARBA" id="ARBA00023125"/>
    </source>
</evidence>
<dbReference type="InterPro" id="IPR013088">
    <property type="entry name" value="Znf_NHR/GATA"/>
</dbReference>
<evidence type="ECO:0000256" key="9">
    <source>
        <dbReference type="ARBA" id="ARBA00023242"/>
    </source>
</evidence>
<keyword evidence="5" id="KW-0805">Transcription regulation</keyword>
<comment type="similarity">
    <text evidence="1">Belongs to the nuclear hormone receptor family.</text>
</comment>
<keyword evidence="7" id="KW-0804">Transcription</keyword>
<evidence type="ECO:0000313" key="12">
    <source>
        <dbReference type="WBParaSite" id="ALUE_0000980501-mRNA-1"/>
    </source>
</evidence>
<evidence type="ECO:0000256" key="5">
    <source>
        <dbReference type="ARBA" id="ARBA00023015"/>
    </source>
</evidence>
<evidence type="ECO:0000256" key="1">
    <source>
        <dbReference type="ARBA" id="ARBA00005993"/>
    </source>
</evidence>
<evidence type="ECO:0000256" key="2">
    <source>
        <dbReference type="ARBA" id="ARBA00022723"/>
    </source>
</evidence>
<dbReference type="GO" id="GO:0003700">
    <property type="term" value="F:DNA-binding transcription factor activity"/>
    <property type="evidence" value="ECO:0007669"/>
    <property type="project" value="InterPro"/>
</dbReference>
<keyword evidence="4" id="KW-0862">Zinc</keyword>
<organism evidence="11 12">
    <name type="scientific">Ascaris lumbricoides</name>
    <name type="common">Giant roundworm</name>
    <dbReference type="NCBI Taxonomy" id="6252"/>
    <lineage>
        <taxon>Eukaryota</taxon>
        <taxon>Metazoa</taxon>
        <taxon>Ecdysozoa</taxon>
        <taxon>Nematoda</taxon>
        <taxon>Chromadorea</taxon>
        <taxon>Rhabditida</taxon>
        <taxon>Spirurina</taxon>
        <taxon>Ascaridomorpha</taxon>
        <taxon>Ascaridoidea</taxon>
        <taxon>Ascarididae</taxon>
        <taxon>Ascaris</taxon>
    </lineage>
</organism>
<protein>
    <submittedName>
        <fullName evidence="12">Nuclear receptor domain-containing protein</fullName>
    </submittedName>
</protein>
<sequence>MGELEIAEIQMDNRGFGEIWHQNFERSSMVERATLFREPMQARAPLLDASRPPLIDNMSFFNDYDPSFLTNLGHNFAQNFATHYHNSGQFSQDHLFNNFNTMGAPILSCTEQAVINRPTVLQCSKQISRAISSPPPKLLPETTSTFLPSDACTALPSPAFSNLPTTTASRKASGGQPCQVCMTAVSNGLHFGAKTCAACAAFFRRTISDQKRYVCKRSQRCGMKVNDVTGYRKICRSCRMKRCLDVGMLPENVQHKRQKRNPSHDNYRQFYTNSLQNSVVEMSHIRHGSQIF</sequence>
<dbReference type="PANTHER" id="PTHR46397:SF3">
    <property type="entry name" value="NR LBD DOMAIN-CONTAINING PROTEIN-RELATED"/>
    <property type="match status" value="1"/>
</dbReference>
<dbReference type="GO" id="GO:0008270">
    <property type="term" value="F:zinc ion binding"/>
    <property type="evidence" value="ECO:0007669"/>
    <property type="project" value="UniProtKB-KW"/>
</dbReference>
<proteinExistence type="inferred from homology"/>
<evidence type="ECO:0000256" key="3">
    <source>
        <dbReference type="ARBA" id="ARBA00022771"/>
    </source>
</evidence>
<dbReference type="PANTHER" id="PTHR46397">
    <property type="entry name" value="NUCLEAR HORMONE RECEPTOR FAMILY-RELATED"/>
    <property type="match status" value="1"/>
</dbReference>
<dbReference type="PROSITE" id="PS51030">
    <property type="entry name" value="NUCLEAR_REC_DBD_2"/>
    <property type="match status" value="1"/>
</dbReference>
<dbReference type="WBParaSite" id="ALUE_0000980501-mRNA-1">
    <property type="protein sequence ID" value="ALUE_0000980501-mRNA-1"/>
    <property type="gene ID" value="ALUE_0000980501"/>
</dbReference>
<accession>A0A0M3I0U5</accession>
<feature type="domain" description="Nuclear receptor" evidence="10">
    <location>
        <begin position="175"/>
        <end position="255"/>
    </location>
</feature>
<evidence type="ECO:0000256" key="4">
    <source>
        <dbReference type="ARBA" id="ARBA00022833"/>
    </source>
</evidence>
<dbReference type="InterPro" id="IPR001628">
    <property type="entry name" value="Znf_hrmn_rcpt"/>
</dbReference>
<keyword evidence="8" id="KW-0675">Receptor</keyword>
<dbReference type="Gene3D" id="3.30.50.10">
    <property type="entry name" value="Erythroid Transcription Factor GATA-1, subunit A"/>
    <property type="match status" value="1"/>
</dbReference>
<dbReference type="PROSITE" id="PS00031">
    <property type="entry name" value="NUCLEAR_REC_DBD_1"/>
    <property type="match status" value="1"/>
</dbReference>
<dbReference type="Proteomes" id="UP000036681">
    <property type="component" value="Unplaced"/>
</dbReference>
<evidence type="ECO:0000259" key="10">
    <source>
        <dbReference type="PROSITE" id="PS51030"/>
    </source>
</evidence>
<evidence type="ECO:0000256" key="8">
    <source>
        <dbReference type="ARBA" id="ARBA00023170"/>
    </source>
</evidence>
<dbReference type="GO" id="GO:0043565">
    <property type="term" value="F:sequence-specific DNA binding"/>
    <property type="evidence" value="ECO:0007669"/>
    <property type="project" value="InterPro"/>
</dbReference>
<keyword evidence="3" id="KW-0863">Zinc-finger</keyword>
<dbReference type="AlphaFoldDB" id="A0A0M3I0U5"/>
<dbReference type="PRINTS" id="PR00047">
    <property type="entry name" value="STROIDFINGER"/>
</dbReference>
<keyword evidence="11" id="KW-1185">Reference proteome</keyword>